<name>A0A099ZTH7_TINGU</name>
<sequence length="66" mass="7706">HRDLWAQLHRNTDSSYRQTHRLIHKYGRRSPGLYPGGDSNTCANPALRLVLTSQLHKYALNNFQFI</sequence>
<feature type="non-terminal residue" evidence="1">
    <location>
        <position position="66"/>
    </location>
</feature>
<keyword evidence="2" id="KW-1185">Reference proteome</keyword>
<protein>
    <submittedName>
        <fullName evidence="1">Uncharacterized protein</fullName>
    </submittedName>
</protein>
<organism evidence="1 2">
    <name type="scientific">Tinamus guttatus</name>
    <name type="common">White-throated tinamou</name>
    <dbReference type="NCBI Taxonomy" id="94827"/>
    <lineage>
        <taxon>Eukaryota</taxon>
        <taxon>Metazoa</taxon>
        <taxon>Chordata</taxon>
        <taxon>Craniata</taxon>
        <taxon>Vertebrata</taxon>
        <taxon>Euteleostomi</taxon>
        <taxon>Archelosauria</taxon>
        <taxon>Archosauria</taxon>
        <taxon>Dinosauria</taxon>
        <taxon>Saurischia</taxon>
        <taxon>Theropoda</taxon>
        <taxon>Coelurosauria</taxon>
        <taxon>Aves</taxon>
        <taxon>Palaeognathae</taxon>
        <taxon>Tinamiformes</taxon>
        <taxon>Tinamidae</taxon>
        <taxon>Tinamus</taxon>
    </lineage>
</organism>
<accession>A0A099ZTH7</accession>
<dbReference type="AlphaFoldDB" id="A0A099ZTH7"/>
<reference evidence="1 2" key="1">
    <citation type="submission" date="2014-06" db="EMBL/GenBank/DDBJ databases">
        <title>Genome evolution of avian class.</title>
        <authorList>
            <person name="Zhang G."/>
            <person name="Li C."/>
        </authorList>
    </citation>
    <scope>NUCLEOTIDE SEQUENCE [LARGE SCALE GENOMIC DNA]</scope>
    <source>
        <strain evidence="1">BGI_N309</strain>
    </source>
</reference>
<dbReference type="Proteomes" id="UP000053641">
    <property type="component" value="Unassembled WGS sequence"/>
</dbReference>
<proteinExistence type="predicted"/>
<evidence type="ECO:0000313" key="2">
    <source>
        <dbReference type="Proteomes" id="UP000053641"/>
    </source>
</evidence>
<evidence type="ECO:0000313" key="1">
    <source>
        <dbReference type="EMBL" id="KGL85091.1"/>
    </source>
</evidence>
<feature type="non-terminal residue" evidence="1">
    <location>
        <position position="1"/>
    </location>
</feature>
<dbReference type="EMBL" id="KL898050">
    <property type="protein sequence ID" value="KGL85091.1"/>
    <property type="molecule type" value="Genomic_DNA"/>
</dbReference>
<gene>
    <name evidence="1" type="ORF">N309_09479</name>
</gene>